<keyword evidence="10" id="KW-0809">Transit peptide</keyword>
<dbReference type="WBParaSite" id="HCON_00083990-00001">
    <property type="protein sequence ID" value="HCON_00083990-00001"/>
    <property type="gene ID" value="HCON_00083990"/>
</dbReference>
<dbReference type="GO" id="GO:0006120">
    <property type="term" value="P:mitochondrial electron transport, NADH to ubiquinone"/>
    <property type="evidence" value="ECO:0007669"/>
    <property type="project" value="InterPro"/>
</dbReference>
<dbReference type="Pfam" id="PF01712">
    <property type="entry name" value="dNK"/>
    <property type="match status" value="1"/>
</dbReference>
<dbReference type="InterPro" id="IPR031314">
    <property type="entry name" value="DNK_dom"/>
</dbReference>
<dbReference type="InterPro" id="IPR027417">
    <property type="entry name" value="P-loop_NTPase"/>
</dbReference>
<evidence type="ECO:0000256" key="7">
    <source>
        <dbReference type="ARBA" id="ARBA00022630"/>
    </source>
</evidence>
<dbReference type="AlphaFoldDB" id="A0A7I5E9E2"/>
<comment type="subcellular location">
    <subcellularLocation>
        <location evidence="3">Mitochondrion matrix</location>
    </subcellularLocation>
</comment>
<evidence type="ECO:0000256" key="9">
    <source>
        <dbReference type="ARBA" id="ARBA00022827"/>
    </source>
</evidence>
<evidence type="ECO:0000313" key="18">
    <source>
        <dbReference type="WBParaSite" id="HCON_00083990-00001"/>
    </source>
</evidence>
<keyword evidence="11" id="KW-0249">Electron transport</keyword>
<dbReference type="InterPro" id="IPR050566">
    <property type="entry name" value="Deoxyribonucleoside_kinase"/>
</dbReference>
<keyword evidence="12" id="KW-0496">Mitochondrion</keyword>
<dbReference type="PANTHER" id="PTHR10513">
    <property type="entry name" value="DEOXYNUCLEOSIDE KINASE"/>
    <property type="match status" value="1"/>
</dbReference>
<dbReference type="SUPFAM" id="SSF52540">
    <property type="entry name" value="P-loop containing nucleoside triphosphate hydrolases"/>
    <property type="match status" value="1"/>
</dbReference>
<reference evidence="18" key="1">
    <citation type="submission" date="2020-12" db="UniProtKB">
        <authorList>
            <consortium name="WormBaseParasite"/>
        </authorList>
    </citation>
    <scope>IDENTIFICATION</scope>
    <source>
        <strain evidence="18">MHco3</strain>
    </source>
</reference>
<evidence type="ECO:0000256" key="12">
    <source>
        <dbReference type="ARBA" id="ARBA00023128"/>
    </source>
</evidence>
<evidence type="ECO:0000256" key="11">
    <source>
        <dbReference type="ARBA" id="ARBA00022982"/>
    </source>
</evidence>
<evidence type="ECO:0000256" key="10">
    <source>
        <dbReference type="ARBA" id="ARBA00022946"/>
    </source>
</evidence>
<protein>
    <recommendedName>
        <fullName evidence="5">NADH dehydrogenase [ubiquinone] 1 alpha subcomplex subunit 10, mitochondrial</fullName>
    </recommendedName>
    <alternativeName>
        <fullName evidence="14">Complex I-42kD</fullName>
    </alternativeName>
    <alternativeName>
        <fullName evidence="13">NADH-ubiquinone oxidoreductase 42 kDa subunit</fullName>
    </alternativeName>
</protein>
<evidence type="ECO:0000256" key="2">
    <source>
        <dbReference type="ARBA" id="ARBA00003195"/>
    </source>
</evidence>
<comment type="cofactor">
    <cofactor evidence="1">
        <name>FAD</name>
        <dbReference type="ChEBI" id="CHEBI:57692"/>
    </cofactor>
</comment>
<dbReference type="Proteomes" id="UP000025227">
    <property type="component" value="Unplaced"/>
</dbReference>
<sequence length="465" mass="54471">MVMYRGGKQCLTGCSCFLPCLLLYFACEAAMASSLGKLGRSACRLLAATSSPITPQTRTMVHKSVLKLPDDYPDPWPYKEKGFHNIDVFKDRTQPHFHENSKLIVVEGNIGAGKSRLAAELADHLGLYHMPEFKMEDILIDRYGNDLRKFYHLFPECFRMPDMDMFYQNPMSDMTAKMQQRIFECRFDQYLNALAHIMNTGQGVVLERTPYSDFIFANAMRSKNYIGHAYFKHYYYVRKSALEQLHFWPHLVVYLDTPVQKCLENIKARGNPNEIATLDEGYLKIIEDSYKDSLKEYRKHSKILAYDWSRPGDADTVVEDIERLDLDFFEWHSGDVMEEWNTVLDEVGWAGWREHVTSKYDARNFAFEGIATHEVGELYINPRDAGHFMYVMRNEVLKSMNGYGYIREKGDPIAGLFSWRRDHYLPEPWYEYYWKEAYYDDMGSMETSLDPHSDGYDPDYLHHHH</sequence>
<comment type="similarity">
    <text evidence="4">Belongs to the complex I NDUFA10 subunit family.</text>
</comment>
<dbReference type="OMA" id="CRFDQYL"/>
<name>A0A7I5E9E2_HAECO</name>
<keyword evidence="9" id="KW-0274">FAD</keyword>
<feature type="signal peptide" evidence="15">
    <location>
        <begin position="1"/>
        <end position="32"/>
    </location>
</feature>
<proteinExistence type="inferred from homology"/>
<evidence type="ECO:0000256" key="15">
    <source>
        <dbReference type="SAM" id="SignalP"/>
    </source>
</evidence>
<evidence type="ECO:0000256" key="3">
    <source>
        <dbReference type="ARBA" id="ARBA00004305"/>
    </source>
</evidence>
<feature type="domain" description="Deoxynucleoside kinase" evidence="16">
    <location>
        <begin position="104"/>
        <end position="344"/>
    </location>
</feature>
<keyword evidence="17" id="KW-1185">Reference proteome</keyword>
<evidence type="ECO:0000256" key="14">
    <source>
        <dbReference type="ARBA" id="ARBA00032828"/>
    </source>
</evidence>
<dbReference type="OrthoDB" id="17400at2759"/>
<evidence type="ECO:0000256" key="4">
    <source>
        <dbReference type="ARBA" id="ARBA00008606"/>
    </source>
</evidence>
<evidence type="ECO:0000313" key="17">
    <source>
        <dbReference type="Proteomes" id="UP000025227"/>
    </source>
</evidence>
<evidence type="ECO:0000256" key="8">
    <source>
        <dbReference type="ARBA" id="ARBA00022660"/>
    </source>
</evidence>
<feature type="chain" id="PRO_5029828501" description="NADH dehydrogenase [ubiquinone] 1 alpha subcomplex subunit 10, mitochondrial" evidence="15">
    <location>
        <begin position="33"/>
        <end position="465"/>
    </location>
</feature>
<dbReference type="Gene3D" id="3.40.50.300">
    <property type="entry name" value="P-loop containing nucleotide triphosphate hydrolases"/>
    <property type="match status" value="1"/>
</dbReference>
<keyword evidence="8" id="KW-0679">Respiratory chain</keyword>
<dbReference type="GO" id="GO:0005759">
    <property type="term" value="C:mitochondrial matrix"/>
    <property type="evidence" value="ECO:0007669"/>
    <property type="project" value="UniProtKB-SubCell"/>
</dbReference>
<dbReference type="PANTHER" id="PTHR10513:SF15">
    <property type="entry name" value="NADH DEHYDROGENASE [UBIQUINONE] 1 ALPHA SUBCOMPLEX SUBUNIT 10, MITOCHONDRIAL"/>
    <property type="match status" value="1"/>
</dbReference>
<evidence type="ECO:0000256" key="13">
    <source>
        <dbReference type="ARBA" id="ARBA00032628"/>
    </source>
</evidence>
<organism evidence="17 18">
    <name type="scientific">Haemonchus contortus</name>
    <name type="common">Barber pole worm</name>
    <dbReference type="NCBI Taxonomy" id="6289"/>
    <lineage>
        <taxon>Eukaryota</taxon>
        <taxon>Metazoa</taxon>
        <taxon>Ecdysozoa</taxon>
        <taxon>Nematoda</taxon>
        <taxon>Chromadorea</taxon>
        <taxon>Rhabditida</taxon>
        <taxon>Rhabditina</taxon>
        <taxon>Rhabditomorpha</taxon>
        <taxon>Strongyloidea</taxon>
        <taxon>Trichostrongylidae</taxon>
        <taxon>Haemonchus</taxon>
    </lineage>
</organism>
<dbReference type="PIRSF" id="PIRSF000543">
    <property type="entry name" value="NADH_UQ_42KD"/>
    <property type="match status" value="1"/>
</dbReference>
<dbReference type="InterPro" id="IPR015828">
    <property type="entry name" value="NDUFA10"/>
</dbReference>
<comment type="function">
    <text evidence="2">Accessory subunit of the mitochondrial membrane respiratory chain NADH dehydrogenase (Complex I), that is believed not to be involved in catalysis. Complex I functions in the transfer of electrons from NADH to the respiratory chain. The immediate electron acceptor for the enzyme is believed to be ubiquinone.</text>
</comment>
<keyword evidence="6" id="KW-0813">Transport</keyword>
<keyword evidence="7" id="KW-0285">Flavoprotein</keyword>
<evidence type="ECO:0000256" key="5">
    <source>
        <dbReference type="ARBA" id="ARBA00017279"/>
    </source>
</evidence>
<accession>A0A7I5E9E2</accession>
<evidence type="ECO:0000256" key="6">
    <source>
        <dbReference type="ARBA" id="ARBA00022448"/>
    </source>
</evidence>
<evidence type="ECO:0000256" key="1">
    <source>
        <dbReference type="ARBA" id="ARBA00001974"/>
    </source>
</evidence>
<evidence type="ECO:0000259" key="16">
    <source>
        <dbReference type="Pfam" id="PF01712"/>
    </source>
</evidence>
<keyword evidence="15" id="KW-0732">Signal</keyword>